<feature type="domain" description="N-acetyltransferase" evidence="3">
    <location>
        <begin position="16"/>
        <end position="168"/>
    </location>
</feature>
<sequence>MGSIIAIDVLLEQEKDATREVLVKSYEQYKDSYENEEVWNTYIGEIRTSLDNPNLDRVLVAKSNDSILGTLQIFSSSKEAYGLPELEIHTPIVRLLAVHPSARGKGVAKELLKVSIEYAKQKGAESLYLHTTDKMSDAIRLYEWLGFQRDQTKEFYKFDTLVKCYRFDITE</sequence>
<evidence type="ECO:0000259" key="3">
    <source>
        <dbReference type="PROSITE" id="PS51186"/>
    </source>
</evidence>
<organism evidence="4 5">
    <name type="scientific">Viridibacillus arvi</name>
    <dbReference type="NCBI Taxonomy" id="263475"/>
    <lineage>
        <taxon>Bacteria</taxon>
        <taxon>Bacillati</taxon>
        <taxon>Bacillota</taxon>
        <taxon>Bacilli</taxon>
        <taxon>Bacillales</taxon>
        <taxon>Caryophanaceae</taxon>
        <taxon>Viridibacillus</taxon>
    </lineage>
</organism>
<name>A0A0M0LFU1_9BACL</name>
<evidence type="ECO:0000313" key="4">
    <source>
        <dbReference type="EMBL" id="KOO49924.1"/>
    </source>
</evidence>
<evidence type="ECO:0000256" key="2">
    <source>
        <dbReference type="ARBA" id="ARBA00023315"/>
    </source>
</evidence>
<dbReference type="InterPro" id="IPR000182">
    <property type="entry name" value="GNAT_dom"/>
</dbReference>
<evidence type="ECO:0000256" key="1">
    <source>
        <dbReference type="ARBA" id="ARBA00022679"/>
    </source>
</evidence>
<dbReference type="EMBL" id="LILB01000005">
    <property type="protein sequence ID" value="KOO49924.1"/>
    <property type="molecule type" value="Genomic_DNA"/>
</dbReference>
<dbReference type="PROSITE" id="PS51186">
    <property type="entry name" value="GNAT"/>
    <property type="match status" value="1"/>
</dbReference>
<dbReference type="CDD" id="cd04301">
    <property type="entry name" value="NAT_SF"/>
    <property type="match status" value="1"/>
</dbReference>
<dbReference type="InterPro" id="IPR016181">
    <property type="entry name" value="Acyl_CoA_acyltransferase"/>
</dbReference>
<proteinExistence type="predicted"/>
<reference evidence="5" key="1">
    <citation type="submission" date="2015-08" db="EMBL/GenBank/DDBJ databases">
        <title>Fjat-10028 dsm 16317.</title>
        <authorList>
            <person name="Liu B."/>
            <person name="Wang J."/>
            <person name="Zhu Y."/>
            <person name="Liu G."/>
            <person name="Chen Q."/>
            <person name="Chen Z."/>
            <person name="Lan J."/>
            <person name="Che J."/>
            <person name="Ge C."/>
            <person name="Shi H."/>
            <person name="Pan Z."/>
            <person name="Liu X."/>
        </authorList>
    </citation>
    <scope>NUCLEOTIDE SEQUENCE [LARGE SCALE GENOMIC DNA]</scope>
    <source>
        <strain evidence="5">DSM 16317</strain>
    </source>
</reference>
<dbReference type="AlphaFoldDB" id="A0A0M0LFU1"/>
<keyword evidence="5" id="KW-1185">Reference proteome</keyword>
<dbReference type="Gene3D" id="3.40.630.30">
    <property type="match status" value="1"/>
</dbReference>
<dbReference type="Pfam" id="PF00583">
    <property type="entry name" value="Acetyltransf_1"/>
    <property type="match status" value="1"/>
</dbReference>
<protein>
    <submittedName>
        <fullName evidence="4">GCN5 family acetyltransferase</fullName>
    </submittedName>
</protein>
<dbReference type="SUPFAM" id="SSF55729">
    <property type="entry name" value="Acyl-CoA N-acyltransferases (Nat)"/>
    <property type="match status" value="1"/>
</dbReference>
<keyword evidence="1 4" id="KW-0808">Transferase</keyword>
<dbReference type="InterPro" id="IPR050680">
    <property type="entry name" value="YpeA/RimI_acetyltransf"/>
</dbReference>
<accession>A0A0M0LFU1</accession>
<dbReference type="PANTHER" id="PTHR43420">
    <property type="entry name" value="ACETYLTRANSFERASE"/>
    <property type="match status" value="1"/>
</dbReference>
<comment type="caution">
    <text evidence="4">The sequence shown here is derived from an EMBL/GenBank/DDBJ whole genome shotgun (WGS) entry which is preliminary data.</text>
</comment>
<dbReference type="STRING" id="263475.AMD00_16590"/>
<dbReference type="GO" id="GO:0016747">
    <property type="term" value="F:acyltransferase activity, transferring groups other than amino-acyl groups"/>
    <property type="evidence" value="ECO:0007669"/>
    <property type="project" value="InterPro"/>
</dbReference>
<evidence type="ECO:0000313" key="5">
    <source>
        <dbReference type="Proteomes" id="UP000036867"/>
    </source>
</evidence>
<keyword evidence="2" id="KW-0012">Acyltransferase</keyword>
<gene>
    <name evidence="4" type="ORF">AMD00_16590</name>
</gene>
<dbReference type="Proteomes" id="UP000036867">
    <property type="component" value="Unassembled WGS sequence"/>
</dbReference>